<dbReference type="InterPro" id="IPR036907">
    <property type="entry name" value="5'-Nucleotdase_C_sf"/>
</dbReference>
<name>A0A9P1GJH4_9DINO</name>
<keyword evidence="6" id="KW-1185">Reference proteome</keyword>
<gene>
    <name evidence="3" type="ORF">C1SCF055_LOCUS37628</name>
</gene>
<reference evidence="4" key="2">
    <citation type="submission" date="2024-04" db="EMBL/GenBank/DDBJ databases">
        <authorList>
            <person name="Chen Y."/>
            <person name="Shah S."/>
            <person name="Dougan E. K."/>
            <person name="Thang M."/>
            <person name="Chan C."/>
        </authorList>
    </citation>
    <scope>NUCLEOTIDE SEQUENCE [LARGE SCALE GENOMIC DNA]</scope>
</reference>
<evidence type="ECO:0000313" key="5">
    <source>
        <dbReference type="EMBL" id="CAL4799894.1"/>
    </source>
</evidence>
<proteinExistence type="inferred from homology"/>
<comment type="similarity">
    <text evidence="1">Belongs to the 5'-nucleotidase family.</text>
</comment>
<dbReference type="OrthoDB" id="10252235at2759"/>
<dbReference type="Proteomes" id="UP001152797">
    <property type="component" value="Unassembled WGS sequence"/>
</dbReference>
<dbReference type="InterPro" id="IPR006179">
    <property type="entry name" value="5_nucleotidase/apyrase"/>
</dbReference>
<feature type="domain" description="5'-Nucleotidase C-terminal" evidence="2">
    <location>
        <begin position="43"/>
        <end position="188"/>
    </location>
</feature>
<dbReference type="AlphaFoldDB" id="A0A9P1GJH4"/>
<dbReference type="Pfam" id="PF02872">
    <property type="entry name" value="5_nucleotid_C"/>
    <property type="match status" value="1"/>
</dbReference>
<dbReference type="EMBL" id="CAMXCT030005534">
    <property type="protein sequence ID" value="CAL4799894.1"/>
    <property type="molecule type" value="Genomic_DNA"/>
</dbReference>
<evidence type="ECO:0000259" key="2">
    <source>
        <dbReference type="Pfam" id="PF02872"/>
    </source>
</evidence>
<reference evidence="3" key="1">
    <citation type="submission" date="2022-10" db="EMBL/GenBank/DDBJ databases">
        <authorList>
            <person name="Chen Y."/>
            <person name="Dougan E. K."/>
            <person name="Chan C."/>
            <person name="Rhodes N."/>
            <person name="Thang M."/>
        </authorList>
    </citation>
    <scope>NUCLEOTIDE SEQUENCE</scope>
</reference>
<dbReference type="EMBL" id="CAMXCT010005534">
    <property type="protein sequence ID" value="CAI4012582.1"/>
    <property type="molecule type" value="Genomic_DNA"/>
</dbReference>
<organism evidence="3">
    <name type="scientific">Cladocopium goreaui</name>
    <dbReference type="NCBI Taxonomy" id="2562237"/>
    <lineage>
        <taxon>Eukaryota</taxon>
        <taxon>Sar</taxon>
        <taxon>Alveolata</taxon>
        <taxon>Dinophyceae</taxon>
        <taxon>Suessiales</taxon>
        <taxon>Symbiodiniaceae</taxon>
        <taxon>Cladocopium</taxon>
    </lineage>
</organism>
<dbReference type="SUPFAM" id="SSF55816">
    <property type="entry name" value="5'-nucleotidase (syn. UDP-sugar hydrolase), C-terminal domain"/>
    <property type="match status" value="1"/>
</dbReference>
<accession>A0A9P1GJH4</accession>
<comment type="caution">
    <text evidence="3">The sequence shown here is derived from an EMBL/GenBank/DDBJ whole genome shotgun (WGS) entry which is preliminary data.</text>
</comment>
<evidence type="ECO:0000256" key="1">
    <source>
        <dbReference type="ARBA" id="ARBA00006654"/>
    </source>
</evidence>
<evidence type="ECO:0000313" key="3">
    <source>
        <dbReference type="EMBL" id="CAI4012582.1"/>
    </source>
</evidence>
<dbReference type="PANTHER" id="PTHR11575:SF48">
    <property type="entry name" value="5'-NUCLEOTIDASE"/>
    <property type="match status" value="1"/>
</dbReference>
<dbReference type="EMBL" id="CAMXCT020005534">
    <property type="protein sequence ID" value="CAL1165957.1"/>
    <property type="molecule type" value="Genomic_DNA"/>
</dbReference>
<dbReference type="PRINTS" id="PR01607">
    <property type="entry name" value="APYRASEFAMLY"/>
</dbReference>
<dbReference type="PANTHER" id="PTHR11575">
    <property type="entry name" value="5'-NUCLEOTIDASE-RELATED"/>
    <property type="match status" value="1"/>
</dbReference>
<dbReference type="Gene3D" id="3.90.780.10">
    <property type="entry name" value="5'-Nucleotidase, C-terminal domain"/>
    <property type="match status" value="1"/>
</dbReference>
<dbReference type="GO" id="GO:0016787">
    <property type="term" value="F:hydrolase activity"/>
    <property type="evidence" value="ECO:0007669"/>
    <property type="project" value="InterPro"/>
</dbReference>
<protein>
    <submittedName>
        <fullName evidence="5">Trifunctional nucleotide phosphoesterase protein YfkN</fullName>
    </submittedName>
</protein>
<sequence length="209" mass="23400">MKTFVDECMTSLGAAGPWIKLSGRQLSGCPKELIWVEVDLDSRFASIRTQETNLGNFVVDVMRYAMKADVAMLNSGTLRADAIIEKGDIKVRDLVNLLPMLDELCLLQLTGTQVLAALENSVSQYPRLEGRFAQVSGVTFSFDAAKPALARIEERSVKIGDEPLQPEKSYKLVTKDYLRKGKDGYDVFMDGICQGPEHGENWTWRSLYR</sequence>
<dbReference type="GO" id="GO:0009166">
    <property type="term" value="P:nucleotide catabolic process"/>
    <property type="evidence" value="ECO:0007669"/>
    <property type="project" value="InterPro"/>
</dbReference>
<evidence type="ECO:0000313" key="6">
    <source>
        <dbReference type="Proteomes" id="UP001152797"/>
    </source>
</evidence>
<dbReference type="InterPro" id="IPR008334">
    <property type="entry name" value="5'-Nucleotdase_C"/>
</dbReference>
<evidence type="ECO:0000313" key="4">
    <source>
        <dbReference type="EMBL" id="CAL1165957.1"/>
    </source>
</evidence>